<dbReference type="Pfam" id="PF13505">
    <property type="entry name" value="OMP_b-brl"/>
    <property type="match status" value="1"/>
</dbReference>
<evidence type="ECO:0000256" key="2">
    <source>
        <dbReference type="SAM" id="SignalP"/>
    </source>
</evidence>
<dbReference type="RefSeq" id="WP_068330337.1">
    <property type="nucleotide sequence ID" value="NZ_LVHF01000013.1"/>
</dbReference>
<keyword evidence="1 2" id="KW-0732">Signal</keyword>
<name>A0A178KL90_9GAMM</name>
<dbReference type="EMBL" id="LVHF01000013">
    <property type="protein sequence ID" value="OAN17494.1"/>
    <property type="molecule type" value="Genomic_DNA"/>
</dbReference>
<gene>
    <name evidence="4" type="ORF">A3K86_07995</name>
</gene>
<evidence type="ECO:0000256" key="1">
    <source>
        <dbReference type="ARBA" id="ARBA00022729"/>
    </source>
</evidence>
<dbReference type="InterPro" id="IPR011250">
    <property type="entry name" value="OMP/PagP_B-barrel"/>
</dbReference>
<dbReference type="Gene3D" id="2.40.160.20">
    <property type="match status" value="1"/>
</dbReference>
<proteinExistence type="predicted"/>
<dbReference type="PROSITE" id="PS51257">
    <property type="entry name" value="PROKAR_LIPOPROTEIN"/>
    <property type="match status" value="1"/>
</dbReference>
<keyword evidence="5" id="KW-1185">Reference proteome</keyword>
<dbReference type="AlphaFoldDB" id="A0A178KL90"/>
<dbReference type="InterPro" id="IPR027385">
    <property type="entry name" value="Beta-barrel_OMP"/>
</dbReference>
<dbReference type="SUPFAM" id="SSF56925">
    <property type="entry name" value="OMPA-like"/>
    <property type="match status" value="1"/>
</dbReference>
<sequence>MKLSHAGGTLALLACSLLPATASAYNQVYFQGGYSNLTVGDNHDSGWITQVGYSFAFTYSMSLEAGIFSNASGKASLTDTDTHKEYVDYRGAVMALRGELPISNMLLAYGKVGANYTSLQYSHWGNGERGNDEFGGVRPYVAVGIKAPFNHNLMVSGEMQYLDMPRGFSANTFTLGLQFLF</sequence>
<organism evidence="4 5">
    <name type="scientific">Photobacterium jeanii</name>
    <dbReference type="NCBI Taxonomy" id="858640"/>
    <lineage>
        <taxon>Bacteria</taxon>
        <taxon>Pseudomonadati</taxon>
        <taxon>Pseudomonadota</taxon>
        <taxon>Gammaproteobacteria</taxon>
        <taxon>Vibrionales</taxon>
        <taxon>Vibrionaceae</taxon>
        <taxon>Photobacterium</taxon>
    </lineage>
</organism>
<comment type="caution">
    <text evidence="4">The sequence shown here is derived from an EMBL/GenBank/DDBJ whole genome shotgun (WGS) entry which is preliminary data.</text>
</comment>
<protein>
    <recommendedName>
        <fullName evidence="3">Outer membrane protein beta-barrel domain-containing protein</fullName>
    </recommendedName>
</protein>
<reference evidence="4 5" key="1">
    <citation type="submission" date="2016-03" db="EMBL/GenBank/DDBJ databases">
        <title>Photobacterium proteolyticum sp. nov. a protease producing bacterium isolated from ocean sediments of Laizhou Bay.</title>
        <authorList>
            <person name="Li Y."/>
        </authorList>
    </citation>
    <scope>NUCLEOTIDE SEQUENCE [LARGE SCALE GENOMIC DNA]</scope>
    <source>
        <strain evidence="4 5">R-40508</strain>
    </source>
</reference>
<feature type="domain" description="Outer membrane protein beta-barrel" evidence="3">
    <location>
        <begin position="9"/>
        <end position="179"/>
    </location>
</feature>
<evidence type="ECO:0000313" key="4">
    <source>
        <dbReference type="EMBL" id="OAN17494.1"/>
    </source>
</evidence>
<feature type="chain" id="PRO_5008090440" description="Outer membrane protein beta-barrel domain-containing protein" evidence="2">
    <location>
        <begin position="25"/>
        <end position="181"/>
    </location>
</feature>
<accession>A0A178KL90</accession>
<evidence type="ECO:0000259" key="3">
    <source>
        <dbReference type="Pfam" id="PF13505"/>
    </source>
</evidence>
<dbReference type="Proteomes" id="UP000078503">
    <property type="component" value="Unassembled WGS sequence"/>
</dbReference>
<feature type="signal peptide" evidence="2">
    <location>
        <begin position="1"/>
        <end position="24"/>
    </location>
</feature>
<evidence type="ECO:0000313" key="5">
    <source>
        <dbReference type="Proteomes" id="UP000078503"/>
    </source>
</evidence>